<dbReference type="InterPro" id="IPR023401">
    <property type="entry name" value="ODC_N"/>
</dbReference>
<gene>
    <name evidence="2" type="ORF">SAMN02745172_01876</name>
</gene>
<dbReference type="EMBL" id="FRXO01000003">
    <property type="protein sequence ID" value="SHO64828.1"/>
    <property type="molecule type" value="Genomic_DNA"/>
</dbReference>
<dbReference type="InterPro" id="IPR003462">
    <property type="entry name" value="ODC_Mu_crystall"/>
</dbReference>
<dbReference type="STRING" id="1123029.SAMN02745172_01876"/>
<dbReference type="Proteomes" id="UP000186406">
    <property type="component" value="Unassembled WGS sequence"/>
</dbReference>
<dbReference type="OrthoDB" id="9785971at2"/>
<sequence>MKVFDAEAVRNGLPWPALVAALREMFVTGCESPPRPHYTIETADGPPATLLLMPAWRPGGPIGVKFVNVFPGNAARGLSAISAAYILSDGTTGAMLAQIDGGELTPRRTAAASVLAATFLARPDSATLTVFGTGNVAANLIEAYAALFPIEAVRVVGRDPERTRRFVQRFAHLPLCVEVGADPERAVAGADIVTAATLATAPIIPGAALSPGTHVDLVGGFRPDMREADDAVFERATFVAVDTREGALSEAGDLIQPLASGVLDMARIKVDLFELCRGTRAGRTDPAEITVFKSVGASLEDLAAASLLVQQNA</sequence>
<dbReference type="Pfam" id="PF02423">
    <property type="entry name" value="OCD_Mu_crystall"/>
    <property type="match status" value="1"/>
</dbReference>
<dbReference type="AlphaFoldDB" id="A0A1M7ZIX7"/>
<comment type="similarity">
    <text evidence="1">Belongs to the ornithine cyclodeaminase/mu-crystallin family.</text>
</comment>
<protein>
    <submittedName>
        <fullName evidence="2">Ornithine cyclodeaminase</fullName>
    </submittedName>
</protein>
<reference evidence="2 3" key="1">
    <citation type="submission" date="2016-12" db="EMBL/GenBank/DDBJ databases">
        <authorList>
            <person name="Song W.-J."/>
            <person name="Kurnit D.M."/>
        </authorList>
    </citation>
    <scope>NUCLEOTIDE SEQUENCE [LARGE SCALE GENOMIC DNA]</scope>
    <source>
        <strain evidence="2 3">DSM 19599</strain>
    </source>
</reference>
<organism evidence="2 3">
    <name type="scientific">Pseudoxanthobacter soli DSM 19599</name>
    <dbReference type="NCBI Taxonomy" id="1123029"/>
    <lineage>
        <taxon>Bacteria</taxon>
        <taxon>Pseudomonadati</taxon>
        <taxon>Pseudomonadota</taxon>
        <taxon>Alphaproteobacteria</taxon>
        <taxon>Hyphomicrobiales</taxon>
        <taxon>Segnochrobactraceae</taxon>
        <taxon>Pseudoxanthobacter</taxon>
    </lineage>
</organism>
<dbReference type="GO" id="GO:0016491">
    <property type="term" value="F:oxidoreductase activity"/>
    <property type="evidence" value="ECO:0007669"/>
    <property type="project" value="UniProtKB-ARBA"/>
</dbReference>
<dbReference type="RefSeq" id="WP_073627860.1">
    <property type="nucleotide sequence ID" value="NZ_FRXO01000003.1"/>
</dbReference>
<dbReference type="GO" id="GO:0019752">
    <property type="term" value="P:carboxylic acid metabolic process"/>
    <property type="evidence" value="ECO:0007669"/>
    <property type="project" value="UniProtKB-ARBA"/>
</dbReference>
<dbReference type="PIRSF" id="PIRSF001439">
    <property type="entry name" value="CryM"/>
    <property type="match status" value="1"/>
</dbReference>
<dbReference type="Gene3D" id="3.40.50.720">
    <property type="entry name" value="NAD(P)-binding Rossmann-like Domain"/>
    <property type="match status" value="1"/>
</dbReference>
<dbReference type="PANTHER" id="PTHR13812">
    <property type="entry name" value="KETIMINE REDUCTASE MU-CRYSTALLIN"/>
    <property type="match status" value="1"/>
</dbReference>
<keyword evidence="3" id="KW-1185">Reference proteome</keyword>
<dbReference type="InterPro" id="IPR036291">
    <property type="entry name" value="NAD(P)-bd_dom_sf"/>
</dbReference>
<evidence type="ECO:0000256" key="1">
    <source>
        <dbReference type="ARBA" id="ARBA00008903"/>
    </source>
</evidence>
<evidence type="ECO:0000313" key="2">
    <source>
        <dbReference type="EMBL" id="SHO64828.1"/>
    </source>
</evidence>
<proteinExistence type="inferred from homology"/>
<dbReference type="SUPFAM" id="SSF51735">
    <property type="entry name" value="NAD(P)-binding Rossmann-fold domains"/>
    <property type="match status" value="1"/>
</dbReference>
<dbReference type="PANTHER" id="PTHR13812:SF19">
    <property type="entry name" value="KETIMINE REDUCTASE MU-CRYSTALLIN"/>
    <property type="match status" value="1"/>
</dbReference>
<dbReference type="FunFam" id="3.40.50.720:FF:000311">
    <property type="entry name" value="Ornithine cyclodeaminase"/>
    <property type="match status" value="1"/>
</dbReference>
<accession>A0A1M7ZIX7</accession>
<name>A0A1M7ZIX7_9HYPH</name>
<dbReference type="Gene3D" id="3.30.1780.10">
    <property type="entry name" value="ornithine cyclodeaminase, domain 1"/>
    <property type="match status" value="1"/>
</dbReference>
<dbReference type="NCBIfam" id="NF004793">
    <property type="entry name" value="PRK06141.1"/>
    <property type="match status" value="1"/>
</dbReference>
<evidence type="ECO:0000313" key="3">
    <source>
        <dbReference type="Proteomes" id="UP000186406"/>
    </source>
</evidence>
<dbReference type="GO" id="GO:0005737">
    <property type="term" value="C:cytoplasm"/>
    <property type="evidence" value="ECO:0007669"/>
    <property type="project" value="TreeGrafter"/>
</dbReference>